<dbReference type="PATRIC" id="fig|1705561.3.peg.4781"/>
<dbReference type="InterPro" id="IPR008979">
    <property type="entry name" value="Galactose-bd-like_sf"/>
</dbReference>
<gene>
    <name evidence="1" type="ORF">AMS66_22890</name>
</gene>
<reference evidence="1 2" key="1">
    <citation type="submission" date="2015-08" db="EMBL/GenBank/DDBJ databases">
        <title>Draft genome sequence of cellulolytic and xylanolytic Paenibacillus sp. A59, isolated from a decaying forest soil from Patagonia, Argentina.</title>
        <authorList>
            <person name="Ghio S."/>
            <person name="Caceres A.M."/>
            <person name="Talia P."/>
            <person name="Grasso D."/>
            <person name="Campos E."/>
        </authorList>
    </citation>
    <scope>NUCLEOTIDE SEQUENCE [LARGE SCALE GENOMIC DNA]</scope>
    <source>
        <strain evidence="1 2">A59</strain>
    </source>
</reference>
<organism evidence="1 2">
    <name type="scientific">Paenibacillus xylanivorans</name>
    <dbReference type="NCBI Taxonomy" id="1705561"/>
    <lineage>
        <taxon>Bacteria</taxon>
        <taxon>Bacillati</taxon>
        <taxon>Bacillota</taxon>
        <taxon>Bacilli</taxon>
        <taxon>Bacillales</taxon>
        <taxon>Paenibacillaceae</taxon>
        <taxon>Paenibacillus</taxon>
    </lineage>
</organism>
<dbReference type="SUPFAM" id="SSF49785">
    <property type="entry name" value="Galactose-binding domain-like"/>
    <property type="match status" value="1"/>
</dbReference>
<protein>
    <submittedName>
        <fullName evidence="1">Carbohydrate-binding protein</fullName>
    </submittedName>
</protein>
<proteinExistence type="predicted"/>
<name>A0A0M9BL88_9BACL</name>
<keyword evidence="2" id="KW-1185">Reference proteome</keyword>
<dbReference type="EMBL" id="LITU01000071">
    <property type="protein sequence ID" value="KOY14239.1"/>
    <property type="molecule type" value="Genomic_DNA"/>
</dbReference>
<evidence type="ECO:0000313" key="1">
    <source>
        <dbReference type="EMBL" id="KOY14239.1"/>
    </source>
</evidence>
<dbReference type="AlphaFoldDB" id="A0A0M9BL88"/>
<accession>A0A0M9BL88</accession>
<comment type="caution">
    <text evidence="1">The sequence shown here is derived from an EMBL/GenBank/DDBJ whole genome shotgun (WGS) entry which is preliminary data.</text>
</comment>
<dbReference type="OrthoDB" id="5674083at2"/>
<dbReference type="Gene3D" id="2.60.120.260">
    <property type="entry name" value="Galactose-binding domain-like"/>
    <property type="match status" value="1"/>
</dbReference>
<evidence type="ECO:0000313" key="2">
    <source>
        <dbReference type="Proteomes" id="UP000037688"/>
    </source>
</evidence>
<sequence length="263" mass="29523">MTNLSLEIQNAEGAVLEARTDSEQVQLVYRQAYTLGDSVVLRSSDVNVYLIIQLEDSMNPSFVYFKGGEYRYGIPFDEKRVSYSPKSFTGDRHVLSARLATREEIDAYKNVALNPYDQHGNEGCFPHASANVETRGESVFAARNAINGNSANDSHGEWPYESWGINQREDAAITINFGRKVSIDKVALTLRADFPHDNYWERVTLTFSDGSSEQASLIQTHKPQTIEIQPRVVEWVTLCELIQSSDPSPFPALSQFEVFGNEA</sequence>
<dbReference type="Proteomes" id="UP000037688">
    <property type="component" value="Unassembled WGS sequence"/>
</dbReference>
<dbReference type="RefSeq" id="WP_053782995.1">
    <property type="nucleotide sequence ID" value="NZ_LITU01000071.1"/>
</dbReference>